<sequence>MALNLKDIIWDNQETQASSSGGLNLRDIVWDEHLMEEIERPPEIVPQPEPEEGGFFEDLGPDIVKAGVRGIIGLGEMTARIPRAFGLPGGELRKLTDPVVEGARYLLDQDTGLQYSEKNKQSLIRRAITGGIEAVPQSALGMVAATFGPMAWAGLLTTFGASQYSQHIDQALKEGKTFEESVPYALASGIIEGGGETIADIFGVKFLGIGQANALIRGASKSIKELLTTTFGTYLKGVLKQMPIEVGTEVVQNVGETLMQQLQKLEAPTLEEAAIESIGPAIVMTALFGAGSAGMNTLQNKQLKMALEDPNANPKDRLQAAGFVYEQLSKIDKTRNTTDAELWSKIATASIEQGRPIDLSINISEVKKGLEQQDESENLIGALETDLDNGKISIEAFESMRERMPQYAERIDKKVIAYRGKDPLGANFDTNETITRISQELDDKISGIINLSNLARLGQDIQTGKIRKGVKLPGAMPELAGIKEGEILTKPEVEKVSHRKDLALQEFPELGEIADKIKKNEPVNYWHLDDDQLTKLGYVLGQKVKPQKAPTELQNIAGQLLLGEVPDLSGLTPEDRQTLSTMVEKGQLETAEDVIRLREKTKLPEKEERVTQVVTYYKDIKSVKAVRNANKKFDLIDRRTKENIFPGKEFNTPREAKNYFDEMKREEVKPTEIKEIITPKVTPEVKKEPWEMKKAEIKEKYAFTGLVFDHKGAIKQALSEGKPVPPKVLAEYPELAKEKPKAEWRTKTDKEGKAYHILPGKGQITGEGDQWYALDLKGQIMGEGEIVEPFKTLEEAKAFVEKGEKPAEARGEEIPNLKNISQGKGQVKLYHGTTKDYAEKILKKDKSPWRSANDIAKYIADLYGIDFKEFIESDQVSPLLSIYKTQDISQISTAGSDMARKWAKSGGEIIPILNNEARLFVESKRSGKDVSELMKEGFEIARKKGLKENPDFRADALGLPNKRPEYKGVILELTIDAKDLPQNIKDLADWLSGQGKGGLDQWSKQYIDIKINPEWIKSGKITPLEAYGEEIEGKGVGEVIPKGLPQRVIDIANESGINPNDIEIITESDRKEYVRRYGLPNAIDVGYGVFGKKSGTLFVDEDTGNPVAYLAPRSPAEAKPEKSKAEVKAEGVKDVGKGIETIYRRGNKEGRWWTPNKDYADIFGAFDKDQLLQKKELDLSKLNILDSRNNKKARFLENLNEEEKDKALTERGYDGYLAEGEKGELIYYLKQPIPSEAKPTLVSHIDDAINARERSNRLVEEGQKAVPGIRPQDAEEAGRMSYLLAKGEATQKEFDDWVETARKENRIREEKPEKVEAEEGIKAEYEAFKKAKGPIEEPISEEIEVTIKETGKKVKMKRDVRKALKTINTKIENYNTLIECMGT</sequence>
<gene>
    <name evidence="1" type="ORF">MM415A00270_0025</name>
</gene>
<organism evidence="1">
    <name type="scientific">viral metagenome</name>
    <dbReference type="NCBI Taxonomy" id="1070528"/>
    <lineage>
        <taxon>unclassified sequences</taxon>
        <taxon>metagenomes</taxon>
        <taxon>organismal metagenomes</taxon>
    </lineage>
</organism>
<protein>
    <submittedName>
        <fullName evidence="1">Uncharacterized protein</fullName>
    </submittedName>
</protein>
<reference evidence="1" key="1">
    <citation type="submission" date="2020-03" db="EMBL/GenBank/DDBJ databases">
        <title>The deep terrestrial virosphere.</title>
        <authorList>
            <person name="Holmfeldt K."/>
            <person name="Nilsson E."/>
            <person name="Simone D."/>
            <person name="Lopez-Fernandez M."/>
            <person name="Wu X."/>
            <person name="de Brujin I."/>
            <person name="Lundin D."/>
            <person name="Andersson A."/>
            <person name="Bertilsson S."/>
            <person name="Dopson M."/>
        </authorList>
    </citation>
    <scope>NUCLEOTIDE SEQUENCE</scope>
    <source>
        <strain evidence="1">MM415A00270</strain>
    </source>
</reference>
<accession>A0A6M3KNK5</accession>
<evidence type="ECO:0000313" key="1">
    <source>
        <dbReference type="EMBL" id="QJA83617.1"/>
    </source>
</evidence>
<name>A0A6M3KNK5_9ZZZZ</name>
<proteinExistence type="predicted"/>
<dbReference type="EMBL" id="MT142514">
    <property type="protein sequence ID" value="QJA83617.1"/>
    <property type="molecule type" value="Genomic_DNA"/>
</dbReference>